<dbReference type="Proteomes" id="UP001165302">
    <property type="component" value="Unassembled WGS sequence"/>
</dbReference>
<dbReference type="Pfam" id="PF10727">
    <property type="entry name" value="Rossmann-like"/>
    <property type="match status" value="1"/>
</dbReference>
<dbReference type="SUPFAM" id="SSF48179">
    <property type="entry name" value="6-phosphogluconate dehydrogenase C-terminal domain-like"/>
    <property type="match status" value="1"/>
</dbReference>
<dbReference type="PANTHER" id="PTHR40459:SF1">
    <property type="entry name" value="CONSERVED HYPOTHETICAL ALANINE AND LEUCINE RICH PROTEIN"/>
    <property type="match status" value="1"/>
</dbReference>
<evidence type="ECO:0000313" key="4">
    <source>
        <dbReference type="Proteomes" id="UP001165302"/>
    </source>
</evidence>
<evidence type="ECO:0000259" key="1">
    <source>
        <dbReference type="Pfam" id="PF10727"/>
    </source>
</evidence>
<reference evidence="3" key="1">
    <citation type="submission" date="2020-10" db="EMBL/GenBank/DDBJ databases">
        <authorList>
            <person name="Lu T."/>
            <person name="Wang Q."/>
            <person name="Han X."/>
        </authorList>
    </citation>
    <scope>NUCLEOTIDE SEQUENCE</scope>
    <source>
        <strain evidence="3">WQ 366</strain>
    </source>
</reference>
<dbReference type="Pfam" id="PF10728">
    <property type="entry name" value="DUF2520"/>
    <property type="match status" value="1"/>
</dbReference>
<name>A0ABS7Z944_9SPHI</name>
<proteinExistence type="predicted"/>
<dbReference type="InterPro" id="IPR019665">
    <property type="entry name" value="OxRdtase/DH_put_Rossmann_dom"/>
</dbReference>
<dbReference type="InterPro" id="IPR036291">
    <property type="entry name" value="NAD(P)-bd_dom_sf"/>
</dbReference>
<accession>A0ABS7Z944</accession>
<dbReference type="InterPro" id="IPR018931">
    <property type="entry name" value="DUF2520"/>
</dbReference>
<dbReference type="InterPro" id="IPR037108">
    <property type="entry name" value="TM1727-like_C_sf"/>
</dbReference>
<dbReference type="Gene3D" id="3.40.50.720">
    <property type="entry name" value="NAD(P)-binding Rossmann-like Domain"/>
    <property type="match status" value="1"/>
</dbReference>
<feature type="domain" description="Putative oxidoreductase/dehydrogenase Rossmann-like" evidence="1">
    <location>
        <begin position="4"/>
        <end position="107"/>
    </location>
</feature>
<sequence length="255" mass="28451">MNAVIIGSGNIATHLAKTLYTAGHTISQVYSRTLANAQALANVVNSDCINDLSKILLDADLYILSVSDSAIPEITNNLNKNIKGIIVHTSGATDMNILDEFENYGVVYPPQSINKDIDTDLNLIPFAIEANTFKNEEMLLQLIKTIASKSFYCNSNQRLALHLSAVIANNFSNALFQISKDILDNANLDFELLKPIILETAIKVQNHLPETTQTGPARRADYNIIDKHLQFLSQFPEESKIYQILTDFIIKRYHK</sequence>
<dbReference type="PANTHER" id="PTHR40459">
    <property type="entry name" value="CONSERVED HYPOTHETICAL ALANINE AND LEUCINE RICH PROTEIN"/>
    <property type="match status" value="1"/>
</dbReference>
<feature type="domain" description="DUF2520" evidence="2">
    <location>
        <begin position="124"/>
        <end position="247"/>
    </location>
</feature>
<dbReference type="InterPro" id="IPR008927">
    <property type="entry name" value="6-PGluconate_DH-like_C_sf"/>
</dbReference>
<evidence type="ECO:0000313" key="3">
    <source>
        <dbReference type="EMBL" id="MCA5006528.1"/>
    </source>
</evidence>
<dbReference type="Gene3D" id="1.10.1040.20">
    <property type="entry name" value="ProC-like, C-terminal domain"/>
    <property type="match status" value="1"/>
</dbReference>
<protein>
    <submittedName>
        <fullName evidence="3">DUF2520 domain-containing protein</fullName>
    </submittedName>
</protein>
<organism evidence="3 4">
    <name type="scientific">Sphingobacterium bovistauri</name>
    <dbReference type="NCBI Taxonomy" id="2781959"/>
    <lineage>
        <taxon>Bacteria</taxon>
        <taxon>Pseudomonadati</taxon>
        <taxon>Bacteroidota</taxon>
        <taxon>Sphingobacteriia</taxon>
        <taxon>Sphingobacteriales</taxon>
        <taxon>Sphingobacteriaceae</taxon>
        <taxon>Sphingobacterium</taxon>
    </lineage>
</organism>
<keyword evidence="4" id="KW-1185">Reference proteome</keyword>
<comment type="caution">
    <text evidence="3">The sequence shown here is derived from an EMBL/GenBank/DDBJ whole genome shotgun (WGS) entry which is preliminary data.</text>
</comment>
<evidence type="ECO:0000259" key="2">
    <source>
        <dbReference type="Pfam" id="PF10728"/>
    </source>
</evidence>
<dbReference type="EMBL" id="JADEYP010000036">
    <property type="protein sequence ID" value="MCA5006528.1"/>
    <property type="molecule type" value="Genomic_DNA"/>
</dbReference>
<dbReference type="RefSeq" id="WP_225554885.1">
    <property type="nucleotide sequence ID" value="NZ_JADEYP010000036.1"/>
</dbReference>
<gene>
    <name evidence="3" type="ORF">IPZ78_15375</name>
</gene>
<dbReference type="SUPFAM" id="SSF51735">
    <property type="entry name" value="NAD(P)-binding Rossmann-fold domains"/>
    <property type="match status" value="1"/>
</dbReference>